<gene>
    <name evidence="6" type="ORF">GYA93_07645</name>
</gene>
<comment type="caution">
    <text evidence="6">The sequence shown here is derived from an EMBL/GenBank/DDBJ whole genome shotgun (WGS) entry which is preliminary data.</text>
</comment>
<reference evidence="6 7" key="1">
    <citation type="submission" date="2020-01" db="EMBL/GenBank/DDBJ databases">
        <title>Investigation of new actinobacteria for the biodesulphurisation of diesel fuel.</title>
        <authorList>
            <person name="Athi Narayanan S.M."/>
        </authorList>
    </citation>
    <scope>NUCLEOTIDE SEQUENCE [LARGE SCALE GENOMIC DNA]</scope>
    <source>
        <strain evidence="6 7">213E</strain>
    </source>
</reference>
<accession>A0A7K3LMH1</accession>
<dbReference type="InterPro" id="IPR003783">
    <property type="entry name" value="Regulatory_RecX"/>
</dbReference>
<dbReference type="Pfam" id="PF02631">
    <property type="entry name" value="RecX_HTH2"/>
    <property type="match status" value="1"/>
</dbReference>
<comment type="similarity">
    <text evidence="2">Belongs to the RecX family.</text>
</comment>
<evidence type="ECO:0000256" key="4">
    <source>
        <dbReference type="ARBA" id="ARBA00022490"/>
    </source>
</evidence>
<sequence length="141" mass="15818">MRERLTRRGFDADTVDDVMARLDKAGLLDDEDFATEWVRSRGANSGRGRVALRHELKAKGVDASTIESALSDIDPDDERAVARRLVDRKLTPRVIDEALADRMARDKQFRRLAGMLVRRGYPQSMALEVVGEALNEALADH</sequence>
<comment type="subcellular location">
    <subcellularLocation>
        <location evidence="1">Cytoplasm</location>
    </subcellularLocation>
</comment>
<dbReference type="InterPro" id="IPR036388">
    <property type="entry name" value="WH-like_DNA-bd_sf"/>
</dbReference>
<feature type="domain" description="RecX second three-helical" evidence="5">
    <location>
        <begin position="29"/>
        <end position="70"/>
    </location>
</feature>
<evidence type="ECO:0000256" key="3">
    <source>
        <dbReference type="ARBA" id="ARBA00018111"/>
    </source>
</evidence>
<proteinExistence type="inferred from homology"/>
<organism evidence="6 7">
    <name type="scientific">Gordonia desulfuricans</name>
    <dbReference type="NCBI Taxonomy" id="89051"/>
    <lineage>
        <taxon>Bacteria</taxon>
        <taxon>Bacillati</taxon>
        <taxon>Actinomycetota</taxon>
        <taxon>Actinomycetes</taxon>
        <taxon>Mycobacteriales</taxon>
        <taxon>Gordoniaceae</taxon>
        <taxon>Gordonia</taxon>
    </lineage>
</organism>
<dbReference type="InterPro" id="IPR053924">
    <property type="entry name" value="RecX_HTH_2nd"/>
</dbReference>
<name>A0A7K3LMH1_9ACTN</name>
<evidence type="ECO:0000256" key="1">
    <source>
        <dbReference type="ARBA" id="ARBA00004496"/>
    </source>
</evidence>
<dbReference type="AlphaFoldDB" id="A0A7K3LMH1"/>
<keyword evidence="7" id="KW-1185">Reference proteome</keyword>
<keyword evidence="4" id="KW-0963">Cytoplasm</keyword>
<evidence type="ECO:0000313" key="6">
    <source>
        <dbReference type="EMBL" id="NDK89456.1"/>
    </source>
</evidence>
<protein>
    <recommendedName>
        <fullName evidence="3">Regulatory protein RecX</fullName>
    </recommendedName>
</protein>
<dbReference type="PANTHER" id="PTHR33602:SF1">
    <property type="entry name" value="REGULATORY PROTEIN RECX FAMILY PROTEIN"/>
    <property type="match status" value="1"/>
</dbReference>
<dbReference type="PANTHER" id="PTHR33602">
    <property type="entry name" value="REGULATORY PROTEIN RECX FAMILY PROTEIN"/>
    <property type="match status" value="1"/>
</dbReference>
<evidence type="ECO:0000256" key="2">
    <source>
        <dbReference type="ARBA" id="ARBA00009695"/>
    </source>
</evidence>
<dbReference type="GO" id="GO:0005737">
    <property type="term" value="C:cytoplasm"/>
    <property type="evidence" value="ECO:0007669"/>
    <property type="project" value="UniProtKB-SubCell"/>
</dbReference>
<dbReference type="Gene3D" id="1.10.10.10">
    <property type="entry name" value="Winged helix-like DNA-binding domain superfamily/Winged helix DNA-binding domain"/>
    <property type="match status" value="1"/>
</dbReference>
<dbReference type="Proteomes" id="UP000466307">
    <property type="component" value="Unassembled WGS sequence"/>
</dbReference>
<dbReference type="GO" id="GO:0006282">
    <property type="term" value="P:regulation of DNA repair"/>
    <property type="evidence" value="ECO:0007669"/>
    <property type="project" value="InterPro"/>
</dbReference>
<evidence type="ECO:0000313" key="7">
    <source>
        <dbReference type="Proteomes" id="UP000466307"/>
    </source>
</evidence>
<dbReference type="EMBL" id="JAADZU010000017">
    <property type="protein sequence ID" value="NDK89456.1"/>
    <property type="molecule type" value="Genomic_DNA"/>
</dbReference>
<evidence type="ECO:0000259" key="5">
    <source>
        <dbReference type="Pfam" id="PF02631"/>
    </source>
</evidence>